<dbReference type="Pfam" id="PF22680">
    <property type="entry name" value="Glyco_hydro_123_N_2"/>
    <property type="match status" value="1"/>
</dbReference>
<name>A0A0F9BQZ0_9ZZZZ</name>
<feature type="non-terminal residue" evidence="2">
    <location>
        <position position="1"/>
    </location>
</feature>
<evidence type="ECO:0000313" key="2">
    <source>
        <dbReference type="EMBL" id="KKL24314.1"/>
    </source>
</evidence>
<reference evidence="2" key="1">
    <citation type="journal article" date="2015" name="Nature">
        <title>Complex archaea that bridge the gap between prokaryotes and eukaryotes.</title>
        <authorList>
            <person name="Spang A."/>
            <person name="Saw J.H."/>
            <person name="Jorgensen S.L."/>
            <person name="Zaremba-Niedzwiedzka K."/>
            <person name="Martijn J."/>
            <person name="Lind A.E."/>
            <person name="van Eijk R."/>
            <person name="Schleper C."/>
            <person name="Guy L."/>
            <person name="Ettema T.J."/>
        </authorList>
    </citation>
    <scope>NUCLEOTIDE SEQUENCE</scope>
</reference>
<organism evidence="2">
    <name type="scientific">marine sediment metagenome</name>
    <dbReference type="NCBI Taxonomy" id="412755"/>
    <lineage>
        <taxon>unclassified sequences</taxon>
        <taxon>metagenomes</taxon>
        <taxon>ecological metagenomes</taxon>
    </lineage>
</organism>
<gene>
    <name evidence="2" type="ORF">LCGC14_2416570</name>
</gene>
<evidence type="ECO:0000259" key="1">
    <source>
        <dbReference type="Pfam" id="PF22680"/>
    </source>
</evidence>
<accession>A0A0F9BQZ0</accession>
<sequence length="359" mass="38702">KGDLIPPAYHARKRIRAGEKDLAERMALRDRSAGPVVLPVAALRKGVNVLAVEAHRSNYHPEAVKWKLGRGNKGVWFPLAVNDIQLKATGGGVAPNLVRPKGVQVWNVDIHDRMGWSDFADPGATLGAIRIVAARNGRYSGAVAVASAGGLKNLRGTMGDLSGPGGAKIPSSGVKVRYLVPSRIGQFRSNYDTWAIDGLVSKAPSETLVSAGPRVRKRTNAPLPVKPVDGAVAPVWVTVSVPADAPAGEYKGTLTIAAEEAPPVEVPVELSVIGWRAPSPQQFRTRVTLYQSPTSVAREYGTPEWSEKHWRLIERSFAMLGEVGCDLVNIDLVDRKGLGRLEDEGIGEASRRRSKRPRH</sequence>
<proteinExistence type="predicted"/>
<dbReference type="EMBL" id="LAZR01036644">
    <property type="protein sequence ID" value="KKL24314.1"/>
    <property type="molecule type" value="Genomic_DNA"/>
</dbReference>
<dbReference type="AlphaFoldDB" id="A0A0F9BQZ0"/>
<feature type="domain" description="Glycoside hydrolase 123 N-terminal" evidence="1">
    <location>
        <begin position="132"/>
        <end position="257"/>
    </location>
</feature>
<protein>
    <recommendedName>
        <fullName evidence="1">Glycoside hydrolase 123 N-terminal domain-containing protein</fullName>
    </recommendedName>
</protein>
<comment type="caution">
    <text evidence="2">The sequence shown here is derived from an EMBL/GenBank/DDBJ whole genome shotgun (WGS) entry which is preliminary data.</text>
</comment>
<dbReference type="InterPro" id="IPR053850">
    <property type="entry name" value="Glyco_hydro_123_N_2"/>
</dbReference>